<comment type="function">
    <text evidence="10">Lyase that catalyzes the covalent linking of the heme group to the cytochrome C apoprotein to produce the mature functional cytochrome.</text>
</comment>
<dbReference type="GO" id="GO:0005743">
    <property type="term" value="C:mitochondrial inner membrane"/>
    <property type="evidence" value="ECO:0007669"/>
    <property type="project" value="UniProtKB-SubCell"/>
</dbReference>
<organism evidence="12 13">
    <name type="scientific">Thecamonas trahens ATCC 50062</name>
    <dbReference type="NCBI Taxonomy" id="461836"/>
    <lineage>
        <taxon>Eukaryota</taxon>
        <taxon>Apusozoa</taxon>
        <taxon>Apusomonadida</taxon>
        <taxon>Apusomonadidae</taxon>
        <taxon>Thecamonas</taxon>
    </lineage>
</organism>
<evidence type="ECO:0000256" key="11">
    <source>
        <dbReference type="SAM" id="MobiDB-lite"/>
    </source>
</evidence>
<keyword evidence="3 10" id="KW-0349">Heme</keyword>
<dbReference type="InterPro" id="IPR000511">
    <property type="entry name" value="Holocyt_c/c1_synthase"/>
</dbReference>
<evidence type="ECO:0000313" key="12">
    <source>
        <dbReference type="EMBL" id="KNC50113.1"/>
    </source>
</evidence>
<dbReference type="AlphaFoldDB" id="A0A0L0DFN3"/>
<evidence type="ECO:0000256" key="4">
    <source>
        <dbReference type="ARBA" id="ARBA00022723"/>
    </source>
</evidence>
<keyword evidence="8 10" id="KW-0472">Membrane</keyword>
<dbReference type="EC" id="4.4.1.17" evidence="10"/>
<feature type="region of interest" description="Disordered" evidence="11">
    <location>
        <begin position="1"/>
        <end position="24"/>
    </location>
</feature>
<dbReference type="Pfam" id="PF01265">
    <property type="entry name" value="Cyto_heme_lyase"/>
    <property type="match status" value="1"/>
</dbReference>
<dbReference type="EMBL" id="GL349459">
    <property type="protein sequence ID" value="KNC50113.1"/>
    <property type="molecule type" value="Genomic_DNA"/>
</dbReference>
<comment type="similarity">
    <text evidence="2 10">Belongs to the cytochrome c-type heme lyase family.</text>
</comment>
<accession>A0A0L0DFN3</accession>
<evidence type="ECO:0000256" key="8">
    <source>
        <dbReference type="ARBA" id="ARBA00023136"/>
    </source>
</evidence>
<dbReference type="OMA" id="ESHWHYP"/>
<dbReference type="GeneID" id="25565193"/>
<gene>
    <name evidence="12" type="ORF">AMSG_05886</name>
</gene>
<dbReference type="PANTHER" id="PTHR12743:SF0">
    <property type="entry name" value="HOLOCYTOCHROME C-TYPE SYNTHASE"/>
    <property type="match status" value="1"/>
</dbReference>
<evidence type="ECO:0000256" key="1">
    <source>
        <dbReference type="ARBA" id="ARBA00004273"/>
    </source>
</evidence>
<evidence type="ECO:0000256" key="9">
    <source>
        <dbReference type="ARBA" id="ARBA00023239"/>
    </source>
</evidence>
<feature type="compositionally biased region" description="Basic and acidic residues" evidence="11">
    <location>
        <begin position="12"/>
        <end position="21"/>
    </location>
</feature>
<reference evidence="12 13" key="1">
    <citation type="submission" date="2010-05" db="EMBL/GenBank/DDBJ databases">
        <title>The Genome Sequence of Thecamonas trahens ATCC 50062.</title>
        <authorList>
            <consortium name="The Broad Institute Genome Sequencing Platform"/>
            <person name="Russ C."/>
            <person name="Cuomo C."/>
            <person name="Shea T."/>
            <person name="Young S.K."/>
            <person name="Zeng Q."/>
            <person name="Koehrsen M."/>
            <person name="Haas B."/>
            <person name="Borodovsky M."/>
            <person name="Guigo R."/>
            <person name="Alvarado L."/>
            <person name="Berlin A."/>
            <person name="Bochicchio J."/>
            <person name="Borenstein D."/>
            <person name="Chapman S."/>
            <person name="Chen Z."/>
            <person name="Freedman E."/>
            <person name="Gellesch M."/>
            <person name="Goldberg J."/>
            <person name="Griggs A."/>
            <person name="Gujja S."/>
            <person name="Heilman E."/>
            <person name="Heiman D."/>
            <person name="Hepburn T."/>
            <person name="Howarth C."/>
            <person name="Jen D."/>
            <person name="Larson L."/>
            <person name="Mehta T."/>
            <person name="Park D."/>
            <person name="Pearson M."/>
            <person name="Roberts A."/>
            <person name="Saif S."/>
            <person name="Shenoy N."/>
            <person name="Sisk P."/>
            <person name="Stolte C."/>
            <person name="Sykes S."/>
            <person name="Thomson T."/>
            <person name="Walk T."/>
            <person name="White J."/>
            <person name="Yandava C."/>
            <person name="Burger G."/>
            <person name="Gray M.W."/>
            <person name="Holland P.W.H."/>
            <person name="King N."/>
            <person name="Lang F.B.F."/>
            <person name="Roger A.J."/>
            <person name="Ruiz-Trillo I."/>
            <person name="Lander E."/>
            <person name="Nusbaum C."/>
        </authorList>
    </citation>
    <scope>NUCLEOTIDE SEQUENCE [LARGE SCALE GENOMIC DNA]</scope>
    <source>
        <strain evidence="12 13">ATCC 50062</strain>
    </source>
</reference>
<dbReference type="GO" id="GO:0046872">
    <property type="term" value="F:metal ion binding"/>
    <property type="evidence" value="ECO:0007669"/>
    <property type="project" value="UniProtKB-KW"/>
</dbReference>
<comment type="catalytic activity">
    <reaction evidence="10">
        <text>holo-[cytochrome c] = apo-[cytochrome c] + heme b</text>
        <dbReference type="Rhea" id="RHEA:22648"/>
        <dbReference type="Rhea" id="RHEA-COMP:10725"/>
        <dbReference type="Rhea" id="RHEA-COMP:10726"/>
        <dbReference type="ChEBI" id="CHEBI:29950"/>
        <dbReference type="ChEBI" id="CHEBI:60344"/>
        <dbReference type="ChEBI" id="CHEBI:83739"/>
        <dbReference type="EC" id="4.4.1.17"/>
    </reaction>
</comment>
<dbReference type="RefSeq" id="XP_013757272.1">
    <property type="nucleotide sequence ID" value="XM_013901818.1"/>
</dbReference>
<proteinExistence type="inferred from homology"/>
<evidence type="ECO:0000313" key="13">
    <source>
        <dbReference type="Proteomes" id="UP000054408"/>
    </source>
</evidence>
<keyword evidence="4 10" id="KW-0479">Metal-binding</keyword>
<keyword evidence="6 10" id="KW-0408">Iron</keyword>
<dbReference type="PROSITE" id="PS00822">
    <property type="entry name" value="CYTO_HEME_LYASE_2"/>
    <property type="match status" value="1"/>
</dbReference>
<dbReference type="GO" id="GO:0004408">
    <property type="term" value="F:holocytochrome-c synthase activity"/>
    <property type="evidence" value="ECO:0007669"/>
    <property type="project" value="UniProtKB-EC"/>
</dbReference>
<dbReference type="OrthoDB" id="4243at2759"/>
<keyword evidence="5 10" id="KW-0999">Mitochondrion inner membrane</keyword>
<evidence type="ECO:0000256" key="7">
    <source>
        <dbReference type="ARBA" id="ARBA00023128"/>
    </source>
</evidence>
<evidence type="ECO:0000256" key="3">
    <source>
        <dbReference type="ARBA" id="ARBA00022617"/>
    </source>
</evidence>
<comment type="subcellular location">
    <subcellularLocation>
        <location evidence="1 10">Mitochondrion inner membrane</location>
    </subcellularLocation>
</comment>
<dbReference type="STRING" id="461836.A0A0L0DFN3"/>
<evidence type="ECO:0000256" key="2">
    <source>
        <dbReference type="ARBA" id="ARBA00007255"/>
    </source>
</evidence>
<keyword evidence="9 10" id="KW-0456">Lyase</keyword>
<name>A0A0L0DFN3_THETB</name>
<evidence type="ECO:0000256" key="5">
    <source>
        <dbReference type="ARBA" id="ARBA00022792"/>
    </source>
</evidence>
<sequence>MATNPFYASADRSPDEGHGGAELDIDACPICPVTGAELEADAEEISRAETVTEGLRKAPWPPSPDDEGPFLTDTDEAPAGLSNVAVASTIPRGDGDDDPTWTFPSPARFYNAMRRKGWEPSEDDMAAVVSIHNSMNELTWRRVLEYERLHVAECCEPKLKRFFRVFGSDDDWSPKARLNALIGYKKPFDRHDWIVDRCGTEVRYIIDFYPGRPLPGTNLPAIYLDVRPALDTPSALFDRLRMMAFSFFPSLAPDATPSSGPSPTP</sequence>
<keyword evidence="13" id="KW-1185">Reference proteome</keyword>
<protein>
    <recommendedName>
        <fullName evidence="10">Holocytochrome c-type synthase</fullName>
        <ecNumber evidence="10">4.4.1.17</ecNumber>
    </recommendedName>
</protein>
<dbReference type="PANTHER" id="PTHR12743">
    <property type="entry name" value="CYTOCHROME C1 HEME LYASE"/>
    <property type="match status" value="1"/>
</dbReference>
<keyword evidence="7 10" id="KW-0496">Mitochondrion</keyword>
<evidence type="ECO:0000256" key="10">
    <source>
        <dbReference type="RuleBase" id="RU363130"/>
    </source>
</evidence>
<dbReference type="eggNOG" id="KOG3996">
    <property type="taxonomic scope" value="Eukaryota"/>
</dbReference>
<feature type="region of interest" description="Disordered" evidence="11">
    <location>
        <begin position="49"/>
        <end position="69"/>
    </location>
</feature>
<dbReference type="Proteomes" id="UP000054408">
    <property type="component" value="Unassembled WGS sequence"/>
</dbReference>
<evidence type="ECO:0000256" key="6">
    <source>
        <dbReference type="ARBA" id="ARBA00023004"/>
    </source>
</evidence>